<evidence type="ECO:0000313" key="1">
    <source>
        <dbReference type="EMBL" id="MCD5311179.1"/>
    </source>
</evidence>
<name>A0A9X1NCD6_9ACTN</name>
<sequence>MQRKVSALVADGDHKRLKSYLQELSRPAPRMPDHSKSQRVRVQDAVQRHMLLEAVKQAATAHESGVSQGKLRLGKVNGTVLQRLLFEEGLRRRAVSYPLFRLAWPMLSQRQRLMPLVRDRGLYCFYSAPLLDAIARLVHGRAAVEIAAGDGALTRLLKRRFVDITATDDYSWDSTVAFDPLVQRQEATAALRARKPEVVICSWPPPQNSFEAKVFTTASVQTYIVLTARAESEAGNWSAYRKQSAFTWGEDRKLSKLVLPPGSGQVLVFQRAT</sequence>
<dbReference type="AlphaFoldDB" id="A0A9X1NCD6"/>
<evidence type="ECO:0008006" key="3">
    <source>
        <dbReference type="Google" id="ProtNLM"/>
    </source>
</evidence>
<evidence type="ECO:0000313" key="2">
    <source>
        <dbReference type="Proteomes" id="UP001138997"/>
    </source>
</evidence>
<reference evidence="1" key="1">
    <citation type="submission" date="2021-11" db="EMBL/GenBank/DDBJ databases">
        <title>Streptomyces corallinus and Kineosporia corallina sp. nov., two new coral-derived marine actinobacteria.</title>
        <authorList>
            <person name="Buangrab K."/>
            <person name="Sutthacheep M."/>
            <person name="Yeemin T."/>
            <person name="Harunari E."/>
            <person name="Igarashi Y."/>
            <person name="Sripreechasak P."/>
            <person name="Kanchanasin P."/>
            <person name="Tanasupawat S."/>
            <person name="Phongsopitanun W."/>
        </authorList>
    </citation>
    <scope>NUCLEOTIDE SEQUENCE</scope>
    <source>
        <strain evidence="1">JCM 31032</strain>
    </source>
</reference>
<dbReference type="EMBL" id="JAJOMB010000004">
    <property type="protein sequence ID" value="MCD5311179.1"/>
    <property type="molecule type" value="Genomic_DNA"/>
</dbReference>
<proteinExistence type="predicted"/>
<dbReference type="Proteomes" id="UP001138997">
    <property type="component" value="Unassembled WGS sequence"/>
</dbReference>
<dbReference type="RefSeq" id="WP_231440357.1">
    <property type="nucleotide sequence ID" value="NZ_JAJOMB010000004.1"/>
</dbReference>
<gene>
    <name evidence="1" type="ORF">LR394_09740</name>
</gene>
<accession>A0A9X1NCD6</accession>
<keyword evidence="2" id="KW-1185">Reference proteome</keyword>
<protein>
    <recommendedName>
        <fullName evidence="3">SAM-dependent methyltransferase</fullName>
    </recommendedName>
</protein>
<organism evidence="1 2">
    <name type="scientific">Kineosporia babensis</name>
    <dbReference type="NCBI Taxonomy" id="499548"/>
    <lineage>
        <taxon>Bacteria</taxon>
        <taxon>Bacillati</taxon>
        <taxon>Actinomycetota</taxon>
        <taxon>Actinomycetes</taxon>
        <taxon>Kineosporiales</taxon>
        <taxon>Kineosporiaceae</taxon>
        <taxon>Kineosporia</taxon>
    </lineage>
</organism>
<comment type="caution">
    <text evidence="1">The sequence shown here is derived from an EMBL/GenBank/DDBJ whole genome shotgun (WGS) entry which is preliminary data.</text>
</comment>